<evidence type="ECO:0000313" key="2">
    <source>
        <dbReference type="Proteomes" id="UP000001554"/>
    </source>
</evidence>
<dbReference type="Proteomes" id="UP000001554">
    <property type="component" value="Chromosome 6"/>
</dbReference>
<dbReference type="AlphaFoldDB" id="A0A9J7LBN8"/>
<sequence>MALLKSRGGKNASGDWSSKPSWETRLKRTPQQRVPRETTKELIDYDQLSWLTNIPGLSSKYSPESSADAHRTFMENYHRMFLKPTPLSALPSKTASARSSYSKGPEKSKHTSLMSVGTCIS</sequence>
<reference evidence="3" key="2">
    <citation type="submission" date="2025-08" db="UniProtKB">
        <authorList>
            <consortium name="RefSeq"/>
        </authorList>
    </citation>
    <scope>IDENTIFICATION</scope>
    <source>
        <strain evidence="3">S238N-H82</strain>
        <tissue evidence="3">Testes</tissue>
    </source>
</reference>
<name>A0A9J7LBN8_BRAFL</name>
<feature type="region of interest" description="Disordered" evidence="1">
    <location>
        <begin position="88"/>
        <end position="121"/>
    </location>
</feature>
<accession>A0A9J7LBN8</accession>
<reference evidence="2" key="1">
    <citation type="journal article" date="2020" name="Nat. Ecol. Evol.">
        <title>Deeply conserved synteny resolves early events in vertebrate evolution.</title>
        <authorList>
            <person name="Simakov O."/>
            <person name="Marletaz F."/>
            <person name="Yue J.X."/>
            <person name="O'Connell B."/>
            <person name="Jenkins J."/>
            <person name="Brandt A."/>
            <person name="Calef R."/>
            <person name="Tung C.H."/>
            <person name="Huang T.K."/>
            <person name="Schmutz J."/>
            <person name="Satoh N."/>
            <person name="Yu J.K."/>
            <person name="Putnam N.H."/>
            <person name="Green R.E."/>
            <person name="Rokhsar D.S."/>
        </authorList>
    </citation>
    <scope>NUCLEOTIDE SEQUENCE [LARGE SCALE GENOMIC DNA]</scope>
    <source>
        <strain evidence="2">S238N-H82</strain>
    </source>
</reference>
<dbReference type="KEGG" id="bfo:118417528"/>
<dbReference type="GeneID" id="118417528"/>
<organism evidence="2 3">
    <name type="scientific">Branchiostoma floridae</name>
    <name type="common">Florida lancelet</name>
    <name type="synonym">Amphioxus</name>
    <dbReference type="NCBI Taxonomy" id="7739"/>
    <lineage>
        <taxon>Eukaryota</taxon>
        <taxon>Metazoa</taxon>
        <taxon>Chordata</taxon>
        <taxon>Cephalochordata</taxon>
        <taxon>Leptocardii</taxon>
        <taxon>Amphioxiformes</taxon>
        <taxon>Branchiostomatidae</taxon>
        <taxon>Branchiostoma</taxon>
    </lineage>
</organism>
<evidence type="ECO:0000313" key="3">
    <source>
        <dbReference type="RefSeq" id="XP_035679004.1"/>
    </source>
</evidence>
<protein>
    <submittedName>
        <fullName evidence="3">Uncharacterized protein LOC118417528</fullName>
    </submittedName>
</protein>
<dbReference type="RefSeq" id="XP_035679004.1">
    <property type="nucleotide sequence ID" value="XM_035823111.1"/>
</dbReference>
<feature type="compositionally biased region" description="Polar residues" evidence="1">
    <location>
        <begin position="111"/>
        <end position="121"/>
    </location>
</feature>
<keyword evidence="2" id="KW-1185">Reference proteome</keyword>
<gene>
    <name evidence="3" type="primary">LOC118417528</name>
</gene>
<proteinExistence type="predicted"/>
<evidence type="ECO:0000256" key="1">
    <source>
        <dbReference type="SAM" id="MobiDB-lite"/>
    </source>
</evidence>
<feature type="compositionally biased region" description="Polar residues" evidence="1">
    <location>
        <begin position="91"/>
        <end position="102"/>
    </location>
</feature>
<feature type="region of interest" description="Disordered" evidence="1">
    <location>
        <begin position="1"/>
        <end position="37"/>
    </location>
</feature>